<dbReference type="AlphaFoldDB" id="A0A9P1BTJ3"/>
<reference evidence="3 4" key="2">
    <citation type="submission" date="2024-05" db="EMBL/GenBank/DDBJ databases">
        <authorList>
            <person name="Chen Y."/>
            <person name="Shah S."/>
            <person name="Dougan E. K."/>
            <person name="Thang M."/>
            <person name="Chan C."/>
        </authorList>
    </citation>
    <scope>NUCLEOTIDE SEQUENCE [LARGE SCALE GENOMIC DNA]</scope>
</reference>
<evidence type="ECO:0000313" key="3">
    <source>
        <dbReference type="EMBL" id="CAL4765053.1"/>
    </source>
</evidence>
<proteinExistence type="predicted"/>
<evidence type="ECO:0000256" key="1">
    <source>
        <dbReference type="SAM" id="MobiDB-lite"/>
    </source>
</evidence>
<feature type="region of interest" description="Disordered" evidence="1">
    <location>
        <begin position="119"/>
        <end position="200"/>
    </location>
</feature>
<feature type="compositionally biased region" description="Low complexity" evidence="1">
    <location>
        <begin position="181"/>
        <end position="193"/>
    </location>
</feature>
<feature type="compositionally biased region" description="Basic and acidic residues" evidence="1">
    <location>
        <begin position="169"/>
        <end position="180"/>
    </location>
</feature>
<organism evidence="2">
    <name type="scientific">Cladocopium goreaui</name>
    <dbReference type="NCBI Taxonomy" id="2562237"/>
    <lineage>
        <taxon>Eukaryota</taxon>
        <taxon>Sar</taxon>
        <taxon>Alveolata</taxon>
        <taxon>Dinophyceae</taxon>
        <taxon>Suessiales</taxon>
        <taxon>Symbiodiniaceae</taxon>
        <taxon>Cladocopium</taxon>
    </lineage>
</organism>
<dbReference type="EMBL" id="CAMXCT010000363">
    <property type="protein sequence ID" value="CAI3977741.1"/>
    <property type="molecule type" value="Genomic_DNA"/>
</dbReference>
<comment type="caution">
    <text evidence="2">The sequence shown here is derived from an EMBL/GenBank/DDBJ whole genome shotgun (WGS) entry which is preliminary data.</text>
</comment>
<name>A0A9P1BTJ3_9DINO</name>
<reference evidence="2" key="1">
    <citation type="submission" date="2022-10" db="EMBL/GenBank/DDBJ databases">
        <authorList>
            <person name="Chen Y."/>
            <person name="Dougan E. K."/>
            <person name="Chan C."/>
            <person name="Rhodes N."/>
            <person name="Thang M."/>
        </authorList>
    </citation>
    <scope>NUCLEOTIDE SEQUENCE</scope>
</reference>
<keyword evidence="4" id="KW-1185">Reference proteome</keyword>
<evidence type="ECO:0000313" key="4">
    <source>
        <dbReference type="Proteomes" id="UP001152797"/>
    </source>
</evidence>
<protein>
    <submittedName>
        <fullName evidence="2">Uncharacterized protein</fullName>
    </submittedName>
</protein>
<sequence length="303" mass="33877">MSVLGLSGVEVLLLSFKLSTNLQEDHATVMGFLNGTLPHKEASSKVVQNMWDDEKGTTWCLEDFQASLLNARRVWQDRHPTAKIYVVRSGMAPKARSRPPLPLGPKHCQYGGKFLPQAAETLPNEGSPAVAPAQRKSPPLKKEEPAQASSAVESAASSSSVKEAPAEISVKEDQVVKEEPSTSSPLTLPPGLENMSPAQKKAKLGQPQFREMIRNQIAFLQSLLDETDESSDASGPVDMVLDEILRDYQIESEVRQLFKMARISRSQRIKLMMNMLFRFCHKFESNQWLRNCIRNEEKRGFLQ</sequence>
<dbReference type="EMBL" id="CAMXCT020000363">
    <property type="protein sequence ID" value="CAL1131116.1"/>
    <property type="molecule type" value="Genomic_DNA"/>
</dbReference>
<feature type="compositionally biased region" description="Low complexity" evidence="1">
    <location>
        <begin position="146"/>
        <end position="167"/>
    </location>
</feature>
<evidence type="ECO:0000313" key="2">
    <source>
        <dbReference type="EMBL" id="CAI3977741.1"/>
    </source>
</evidence>
<gene>
    <name evidence="2" type="ORF">C1SCF055_LOCUS5860</name>
</gene>
<dbReference type="Proteomes" id="UP001152797">
    <property type="component" value="Unassembled WGS sequence"/>
</dbReference>
<accession>A0A9P1BTJ3</accession>
<feature type="region of interest" description="Disordered" evidence="1">
    <location>
        <begin position="91"/>
        <end position="110"/>
    </location>
</feature>
<dbReference type="EMBL" id="CAMXCT030000363">
    <property type="protein sequence ID" value="CAL4765053.1"/>
    <property type="molecule type" value="Genomic_DNA"/>
</dbReference>